<evidence type="ECO:0000256" key="1">
    <source>
        <dbReference type="ARBA" id="ARBA00012513"/>
    </source>
</evidence>
<feature type="compositionally biased region" description="Polar residues" evidence="10">
    <location>
        <begin position="904"/>
        <end position="917"/>
    </location>
</feature>
<keyword evidence="3" id="KW-0808">Transferase</keyword>
<keyword evidence="12" id="KW-1185">Reference proteome</keyword>
<dbReference type="PANTHER" id="PTHR44899:SF4">
    <property type="entry name" value="SERINE_THREONINE-PROTEIN KINASE NEK1"/>
    <property type="match status" value="1"/>
</dbReference>
<sequence>MELMEKERRQREQVIPLFSFRKAFPSRSSLSEKRVFQMFMLKAEQLKRCEKEKITRINQAREQGWKHILTSSGGSSPERKCFVRAVKRAAGAASPAPASSKSPPEQSHPALDQTAKPQHKDASWLSAGPRSPLRGDPAAAGPVLPSTSSRRFNHGAIKRELQRLQCVSKHVHISRQRGQMAAERAFQVEEFLQRKREAMLNKVRAEGQLGARQNLAAINGSRSSGVGCRRPKVNKEEEEYLTRLRQIRLQNFNERQQIKARLRGEKYDSDGSDSQEANEEAELRRKKIEALKVSLQEPQEQSYCNLLACYITLVTHGLLDSFSLSSYLCARQAQANARAAVLKEQLEKKRQEAHEREKRAWEDHLASKGLKEGLAGGGAAVSSTSDSEAPAPPASNPSSPAISMTAALKNIGAITSPKETISDPAAAIQSQKTLILQRLNQNLKPQSPGGGSAPAPSEPGPAVQQNPPSSNGDRRKWEAAELPVLPLSEETSKETCPAVHGEFRLHDKQLLSSSQKNMIPSPTFPVQPPLQKTDLLLVGTGGGGTPVFLWWFLPLSRPWRRRALRSLVRLFSRHGSSKVCSCRDAHLCFLCAETDHTVGDVIQMGGLLEDVPREEWGASPVGQGLRVLQEAEPQSLSQQMASSTMNEDGPSGCDKPDPAEELTSSEDRSVAEETPNLHETQGPVDLECVVLEEGPKPASSSPVDVQQAWQLRPLDAVSRPTDMMETEKNPEPSASLQQEEPLFVKFCSPVHRRTAALAVLSAQSSMDESSSSLASRSRSVSPLRSKQQNALLIGLSTGMFDANNPKMLRTCSLPDLGRLFSPQREGAATSTADAVPENNLELEDLEDAAKEEEQSEAEDAYEDEDLQDIRASMERLLQEEAEEAVMAAGDLNGNPAGDAEQEPFSRQPSEMDPNNQMAVDEEEEDDDDEEGDDDEEEADEEDEECSNGSPGDEEAGELLSNGMGEERCRNNKQLNEEWHSDGSEEDQGGGI</sequence>
<keyword evidence="6" id="KW-0067">ATP-binding</keyword>
<evidence type="ECO:0000256" key="2">
    <source>
        <dbReference type="ARBA" id="ARBA00022527"/>
    </source>
</evidence>
<evidence type="ECO:0000256" key="5">
    <source>
        <dbReference type="ARBA" id="ARBA00022777"/>
    </source>
</evidence>
<keyword evidence="2" id="KW-0723">Serine/threonine-protein kinase</keyword>
<accession>A0A8C7Z6I8</accession>
<evidence type="ECO:0000256" key="3">
    <source>
        <dbReference type="ARBA" id="ARBA00022679"/>
    </source>
</evidence>
<keyword evidence="9" id="KW-0175">Coiled coil</keyword>
<dbReference type="InterPro" id="IPR051131">
    <property type="entry name" value="NEK_Ser/Thr_kinase_NIMA"/>
</dbReference>
<evidence type="ECO:0000256" key="6">
    <source>
        <dbReference type="ARBA" id="ARBA00022840"/>
    </source>
</evidence>
<evidence type="ECO:0000313" key="11">
    <source>
        <dbReference type="Ensembl" id="ENSOSIP00000039184.1"/>
    </source>
</evidence>
<dbReference type="Ensembl" id="ENSOSIT00000041298.1">
    <property type="protein sequence ID" value="ENSOSIP00000039184.1"/>
    <property type="gene ID" value="ENSOSIG00000019253.1"/>
</dbReference>
<evidence type="ECO:0000256" key="10">
    <source>
        <dbReference type="SAM" id="MobiDB-lite"/>
    </source>
</evidence>
<feature type="region of interest" description="Disordered" evidence="10">
    <location>
        <begin position="632"/>
        <end position="684"/>
    </location>
</feature>
<dbReference type="AlphaFoldDB" id="A0A8C7Z6I8"/>
<feature type="coiled-coil region" evidence="9">
    <location>
        <begin position="332"/>
        <end position="359"/>
    </location>
</feature>
<dbReference type="EC" id="2.7.11.1" evidence="1"/>
<keyword evidence="4" id="KW-0547">Nucleotide-binding</keyword>
<comment type="catalytic activity">
    <reaction evidence="7">
        <text>L-threonyl-[protein] + ATP = O-phospho-L-threonyl-[protein] + ADP + H(+)</text>
        <dbReference type="Rhea" id="RHEA:46608"/>
        <dbReference type="Rhea" id="RHEA-COMP:11060"/>
        <dbReference type="Rhea" id="RHEA-COMP:11605"/>
        <dbReference type="ChEBI" id="CHEBI:15378"/>
        <dbReference type="ChEBI" id="CHEBI:30013"/>
        <dbReference type="ChEBI" id="CHEBI:30616"/>
        <dbReference type="ChEBI" id="CHEBI:61977"/>
        <dbReference type="ChEBI" id="CHEBI:456216"/>
        <dbReference type="EC" id="2.7.11.1"/>
    </reaction>
</comment>
<reference evidence="11" key="1">
    <citation type="submission" date="2025-08" db="UniProtKB">
        <authorList>
            <consortium name="Ensembl"/>
        </authorList>
    </citation>
    <scope>IDENTIFICATION</scope>
</reference>
<feature type="region of interest" description="Disordered" evidence="10">
    <location>
        <begin position="824"/>
        <end position="991"/>
    </location>
</feature>
<feature type="region of interest" description="Disordered" evidence="10">
    <location>
        <begin position="372"/>
        <end position="401"/>
    </location>
</feature>
<feature type="compositionally biased region" description="Acidic residues" evidence="10">
    <location>
        <begin position="853"/>
        <end position="866"/>
    </location>
</feature>
<dbReference type="PANTHER" id="PTHR44899">
    <property type="entry name" value="CAMK FAMILY PROTEIN KINASE"/>
    <property type="match status" value="1"/>
</dbReference>
<evidence type="ECO:0000313" key="12">
    <source>
        <dbReference type="Proteomes" id="UP000694383"/>
    </source>
</evidence>
<evidence type="ECO:0000256" key="9">
    <source>
        <dbReference type="SAM" id="Coils"/>
    </source>
</evidence>
<reference evidence="11" key="2">
    <citation type="submission" date="2025-09" db="UniProtKB">
        <authorList>
            <consortium name="Ensembl"/>
        </authorList>
    </citation>
    <scope>IDENTIFICATION</scope>
</reference>
<evidence type="ECO:0000256" key="8">
    <source>
        <dbReference type="ARBA" id="ARBA00048679"/>
    </source>
</evidence>
<feature type="region of interest" description="Disordered" evidence="10">
    <location>
        <begin position="262"/>
        <end position="281"/>
    </location>
</feature>
<feature type="compositionally biased region" description="Low complexity" evidence="10">
    <location>
        <begin position="89"/>
        <end position="104"/>
    </location>
</feature>
<keyword evidence="5" id="KW-0418">Kinase</keyword>
<feature type="compositionally biased region" description="Low complexity" evidence="10">
    <location>
        <begin position="380"/>
        <end position="389"/>
    </location>
</feature>
<organism evidence="11 12">
    <name type="scientific">Oryzias sinensis</name>
    <name type="common">Chinese medaka</name>
    <dbReference type="NCBI Taxonomy" id="183150"/>
    <lineage>
        <taxon>Eukaryota</taxon>
        <taxon>Metazoa</taxon>
        <taxon>Chordata</taxon>
        <taxon>Craniata</taxon>
        <taxon>Vertebrata</taxon>
        <taxon>Euteleostomi</taxon>
        <taxon>Actinopterygii</taxon>
        <taxon>Neopterygii</taxon>
        <taxon>Teleostei</taxon>
        <taxon>Neoteleostei</taxon>
        <taxon>Acanthomorphata</taxon>
        <taxon>Ovalentaria</taxon>
        <taxon>Atherinomorphae</taxon>
        <taxon>Beloniformes</taxon>
        <taxon>Adrianichthyidae</taxon>
        <taxon>Oryziinae</taxon>
        <taxon>Oryzias</taxon>
    </lineage>
</organism>
<protein>
    <recommendedName>
        <fullName evidence="1">non-specific serine/threonine protein kinase</fullName>
        <ecNumber evidence="1">2.7.11.1</ecNumber>
    </recommendedName>
</protein>
<feature type="compositionally biased region" description="Basic and acidic residues" evidence="10">
    <location>
        <begin position="867"/>
        <end position="878"/>
    </location>
</feature>
<dbReference type="Proteomes" id="UP000694383">
    <property type="component" value="Unplaced"/>
</dbReference>
<comment type="catalytic activity">
    <reaction evidence="8">
        <text>L-seryl-[protein] + ATP = O-phospho-L-seryl-[protein] + ADP + H(+)</text>
        <dbReference type="Rhea" id="RHEA:17989"/>
        <dbReference type="Rhea" id="RHEA-COMP:9863"/>
        <dbReference type="Rhea" id="RHEA-COMP:11604"/>
        <dbReference type="ChEBI" id="CHEBI:15378"/>
        <dbReference type="ChEBI" id="CHEBI:29999"/>
        <dbReference type="ChEBI" id="CHEBI:30616"/>
        <dbReference type="ChEBI" id="CHEBI:83421"/>
        <dbReference type="ChEBI" id="CHEBI:456216"/>
        <dbReference type="EC" id="2.7.11.1"/>
    </reaction>
</comment>
<proteinExistence type="predicted"/>
<feature type="region of interest" description="Disordered" evidence="10">
    <location>
        <begin position="87"/>
        <end position="150"/>
    </location>
</feature>
<dbReference type="GeneTree" id="ENSGT00940000158460"/>
<evidence type="ECO:0000256" key="7">
    <source>
        <dbReference type="ARBA" id="ARBA00047899"/>
    </source>
</evidence>
<feature type="compositionally biased region" description="Acidic residues" evidence="10">
    <location>
        <begin position="270"/>
        <end position="280"/>
    </location>
</feature>
<name>A0A8C7Z6I8_9TELE</name>
<feature type="compositionally biased region" description="Acidic residues" evidence="10">
    <location>
        <begin position="919"/>
        <end position="956"/>
    </location>
</feature>
<feature type="region of interest" description="Disordered" evidence="10">
    <location>
        <begin position="442"/>
        <end position="475"/>
    </location>
</feature>
<evidence type="ECO:0000256" key="4">
    <source>
        <dbReference type="ARBA" id="ARBA00022741"/>
    </source>
</evidence>
<dbReference type="GO" id="GO:0005524">
    <property type="term" value="F:ATP binding"/>
    <property type="evidence" value="ECO:0007669"/>
    <property type="project" value="UniProtKB-KW"/>
</dbReference>
<dbReference type="GO" id="GO:0004674">
    <property type="term" value="F:protein serine/threonine kinase activity"/>
    <property type="evidence" value="ECO:0007669"/>
    <property type="project" value="UniProtKB-KW"/>
</dbReference>
<feature type="compositionally biased region" description="Polar residues" evidence="10">
    <location>
        <begin position="632"/>
        <end position="646"/>
    </location>
</feature>
<feature type="compositionally biased region" description="Basic and acidic residues" evidence="10">
    <location>
        <begin position="964"/>
        <end position="982"/>
    </location>
</feature>